<feature type="non-terminal residue" evidence="1">
    <location>
        <position position="1"/>
    </location>
</feature>
<sequence>NPYVLLLRPELPLQWEGDRMDTFHSGKEVLKVPQTLDLKTGRLRLVADGSLQRLLTANSAFAIATGHFDLTVLVEQRANLPR</sequence>
<evidence type="ECO:0000313" key="1">
    <source>
        <dbReference type="EMBL" id="GFD59635.1"/>
    </source>
</evidence>
<protein>
    <submittedName>
        <fullName evidence="1">Uncharacterized protein</fullName>
    </submittedName>
</protein>
<dbReference type="AlphaFoldDB" id="A0A699XI93"/>
<feature type="non-terminal residue" evidence="1">
    <location>
        <position position="82"/>
    </location>
</feature>
<accession>A0A699XI93</accession>
<dbReference type="EMBL" id="BKCJ011867499">
    <property type="protein sequence ID" value="GFD59635.1"/>
    <property type="molecule type" value="Genomic_DNA"/>
</dbReference>
<name>A0A699XI93_TANCI</name>
<reference evidence="1" key="1">
    <citation type="journal article" date="2019" name="Sci. Rep.">
        <title>Draft genome of Tanacetum cinerariifolium, the natural source of mosquito coil.</title>
        <authorList>
            <person name="Yamashiro T."/>
            <person name="Shiraishi A."/>
            <person name="Satake H."/>
            <person name="Nakayama K."/>
        </authorList>
    </citation>
    <scope>NUCLEOTIDE SEQUENCE</scope>
</reference>
<comment type="caution">
    <text evidence="1">The sequence shown here is derived from an EMBL/GenBank/DDBJ whole genome shotgun (WGS) entry which is preliminary data.</text>
</comment>
<gene>
    <name evidence="1" type="ORF">Tci_931604</name>
</gene>
<organism evidence="1">
    <name type="scientific">Tanacetum cinerariifolium</name>
    <name type="common">Dalmatian daisy</name>
    <name type="synonym">Chrysanthemum cinerariifolium</name>
    <dbReference type="NCBI Taxonomy" id="118510"/>
    <lineage>
        <taxon>Eukaryota</taxon>
        <taxon>Viridiplantae</taxon>
        <taxon>Streptophyta</taxon>
        <taxon>Embryophyta</taxon>
        <taxon>Tracheophyta</taxon>
        <taxon>Spermatophyta</taxon>
        <taxon>Magnoliopsida</taxon>
        <taxon>eudicotyledons</taxon>
        <taxon>Gunneridae</taxon>
        <taxon>Pentapetalae</taxon>
        <taxon>asterids</taxon>
        <taxon>campanulids</taxon>
        <taxon>Asterales</taxon>
        <taxon>Asteraceae</taxon>
        <taxon>Asteroideae</taxon>
        <taxon>Anthemideae</taxon>
        <taxon>Anthemidinae</taxon>
        <taxon>Tanacetum</taxon>
    </lineage>
</organism>
<proteinExistence type="predicted"/>